<keyword evidence="1" id="KW-1133">Transmembrane helix</keyword>
<accession>U5SAH8</accession>
<dbReference type="HOGENOM" id="CLU_204679_0_0_9"/>
<protein>
    <submittedName>
        <fullName evidence="2">Uncharacterized protein</fullName>
    </submittedName>
</protein>
<evidence type="ECO:0000256" key="1">
    <source>
        <dbReference type="SAM" id="Phobius"/>
    </source>
</evidence>
<proteinExistence type="predicted"/>
<dbReference type="RefSeq" id="WP_023176566.1">
    <property type="nucleotide sequence ID" value="NC_022606.1"/>
</dbReference>
<dbReference type="PATRIC" id="fig|1266845.5.peg.66"/>
<evidence type="ECO:0000313" key="3">
    <source>
        <dbReference type="Proteomes" id="UP000017469"/>
    </source>
</evidence>
<evidence type="ECO:0000313" key="2">
    <source>
        <dbReference type="EMBL" id="AGY80842.1"/>
    </source>
</evidence>
<organism evidence="2 3">
    <name type="scientific">Carnobacterium inhibens subsp. gilichinskyi</name>
    <dbReference type="NCBI Taxonomy" id="1266845"/>
    <lineage>
        <taxon>Bacteria</taxon>
        <taxon>Bacillati</taxon>
        <taxon>Bacillota</taxon>
        <taxon>Bacilli</taxon>
        <taxon>Lactobacillales</taxon>
        <taxon>Carnobacteriaceae</taxon>
        <taxon>Carnobacterium</taxon>
    </lineage>
</organism>
<feature type="transmembrane region" description="Helical" evidence="1">
    <location>
        <begin position="43"/>
        <end position="63"/>
    </location>
</feature>
<dbReference type="Proteomes" id="UP000017469">
    <property type="component" value="Chromosome"/>
</dbReference>
<sequence>MMANNLKKAGIKMGFWYFLILFAGIALIGAGAAKNDVSRSVKIVVMLFILGIVFIFISLVLFMPGSSEIISQLLDRN</sequence>
<dbReference type="EMBL" id="CP006812">
    <property type="protein sequence ID" value="AGY80842.1"/>
    <property type="molecule type" value="Genomic_DNA"/>
</dbReference>
<keyword evidence="1" id="KW-0472">Membrane</keyword>
<dbReference type="KEGG" id="caw:Q783_00345"/>
<dbReference type="AlphaFoldDB" id="U5SAH8"/>
<name>U5SAH8_9LACT</name>
<reference evidence="2 3" key="1">
    <citation type="journal article" date="2013" name="Genome Announc.">
        <title>Complete Genome Sequence of Carnobacterium gilichinskyi Strain WN1359T (DSM 27470T).</title>
        <authorList>
            <person name="Leonard M.T."/>
            <person name="Panayotova N."/>
            <person name="Farmerie W.G."/>
            <person name="Triplett E.W."/>
            <person name="Nicholson W.L."/>
        </authorList>
    </citation>
    <scope>NUCLEOTIDE SEQUENCE [LARGE SCALE GENOMIC DNA]</scope>
    <source>
        <strain evidence="2 3">WN1359</strain>
    </source>
</reference>
<gene>
    <name evidence="2" type="ORF">Q783_00345</name>
</gene>
<keyword evidence="1" id="KW-0812">Transmembrane</keyword>